<accession>A0A2Z5FUY8</accession>
<protein>
    <submittedName>
        <fullName evidence="2">Cell surface protein</fullName>
    </submittedName>
</protein>
<dbReference type="OrthoDB" id="2480681at2"/>
<dbReference type="Pfam" id="PF16640">
    <property type="entry name" value="Big_3_5"/>
    <property type="match status" value="1"/>
</dbReference>
<dbReference type="InterPro" id="IPR032109">
    <property type="entry name" value="Big_3_5"/>
</dbReference>
<dbReference type="Gene3D" id="2.60.40.10">
    <property type="entry name" value="Immunoglobulins"/>
    <property type="match status" value="1"/>
</dbReference>
<reference evidence="2 3" key="1">
    <citation type="journal article" date="2018" name="Front. Microbiol.">
        <title>Hydrolytic Capabilities as a Key to Environmental Success: Chitinolytic and Cellulolytic Acidobacteria From Acidic Sub-arctic Soils and Boreal Peatlands.</title>
        <authorList>
            <person name="Belova S.E."/>
            <person name="Ravin N.V."/>
            <person name="Pankratov T.A."/>
            <person name="Rakitin A.L."/>
            <person name="Ivanova A.A."/>
            <person name="Beletsky A.V."/>
            <person name="Mardanov A.V."/>
            <person name="Sinninghe Damste J.S."/>
            <person name="Dedysh S.N."/>
        </authorList>
    </citation>
    <scope>NUCLEOTIDE SEQUENCE [LARGE SCALE GENOMIC DNA]</scope>
    <source>
        <strain evidence="2 3">SBC82</strain>
    </source>
</reference>
<evidence type="ECO:0000313" key="2">
    <source>
        <dbReference type="EMBL" id="AXC10327.1"/>
    </source>
</evidence>
<dbReference type="EMBL" id="CP030840">
    <property type="protein sequence ID" value="AXC10327.1"/>
    <property type="molecule type" value="Genomic_DNA"/>
</dbReference>
<gene>
    <name evidence="2" type="ORF">ACPOL_0976</name>
</gene>
<keyword evidence="3" id="KW-1185">Reference proteome</keyword>
<dbReference type="AlphaFoldDB" id="A0A2Z5FUY8"/>
<evidence type="ECO:0000313" key="3">
    <source>
        <dbReference type="Proteomes" id="UP000253606"/>
    </source>
</evidence>
<evidence type="ECO:0000259" key="1">
    <source>
        <dbReference type="Pfam" id="PF16640"/>
    </source>
</evidence>
<dbReference type="Proteomes" id="UP000253606">
    <property type="component" value="Chromosome"/>
</dbReference>
<proteinExistence type="predicted"/>
<dbReference type="InterPro" id="IPR013783">
    <property type="entry name" value="Ig-like_fold"/>
</dbReference>
<name>A0A2Z5FUY8_9BACT</name>
<organism evidence="2 3">
    <name type="scientific">Acidisarcina polymorpha</name>
    <dbReference type="NCBI Taxonomy" id="2211140"/>
    <lineage>
        <taxon>Bacteria</taxon>
        <taxon>Pseudomonadati</taxon>
        <taxon>Acidobacteriota</taxon>
        <taxon>Terriglobia</taxon>
        <taxon>Terriglobales</taxon>
        <taxon>Acidobacteriaceae</taxon>
        <taxon>Acidisarcina</taxon>
    </lineage>
</organism>
<feature type="domain" description="Bacterial Ig-like" evidence="1">
    <location>
        <begin position="7"/>
        <end position="85"/>
    </location>
</feature>
<dbReference type="KEGG" id="abas:ACPOL_0976"/>
<sequence length="86" mass="8394">MIGHRAILAGNPVKFTATVIAASGPVPTGTVTFKNGSVVLGSAPLVYGSATFSTSKLVVGGNAIAAIYTGSATDAASAATLTQQVQ</sequence>